<dbReference type="EMBL" id="QUTH01007672">
    <property type="protein sequence ID" value="RHZ04190.1"/>
    <property type="molecule type" value="Genomic_DNA"/>
</dbReference>
<dbReference type="PANTHER" id="PTHR31827:SF1">
    <property type="entry name" value="EMB|CAB89363.1"/>
    <property type="match status" value="1"/>
</dbReference>
<dbReference type="EMBL" id="QUTF01007627">
    <property type="protein sequence ID" value="RHZ39445.1"/>
    <property type="molecule type" value="Genomic_DNA"/>
</dbReference>
<dbReference type="EMBL" id="QUTC01001193">
    <property type="protein sequence ID" value="RHY77231.1"/>
    <property type="molecule type" value="Genomic_DNA"/>
</dbReference>
<dbReference type="EMBL" id="KI913165">
    <property type="protein sequence ID" value="ETV70566.1"/>
    <property type="molecule type" value="Genomic_DNA"/>
</dbReference>
<reference evidence="2" key="1">
    <citation type="submission" date="2013-12" db="EMBL/GenBank/DDBJ databases">
        <title>The Genome Sequence of Aphanomyces astaci APO3.</title>
        <authorList>
            <consortium name="The Broad Institute Genomics Platform"/>
            <person name="Russ C."/>
            <person name="Tyler B."/>
            <person name="van West P."/>
            <person name="Dieguez-Uribeondo J."/>
            <person name="Young S.K."/>
            <person name="Zeng Q."/>
            <person name="Gargeya S."/>
            <person name="Fitzgerald M."/>
            <person name="Abouelleil A."/>
            <person name="Alvarado L."/>
            <person name="Chapman S.B."/>
            <person name="Gainer-Dewar J."/>
            <person name="Goldberg J."/>
            <person name="Griggs A."/>
            <person name="Gujja S."/>
            <person name="Hansen M."/>
            <person name="Howarth C."/>
            <person name="Imamovic A."/>
            <person name="Ireland A."/>
            <person name="Larimer J."/>
            <person name="McCowan C."/>
            <person name="Murphy C."/>
            <person name="Pearson M."/>
            <person name="Poon T.W."/>
            <person name="Priest M."/>
            <person name="Roberts A."/>
            <person name="Saif S."/>
            <person name="Shea T."/>
            <person name="Sykes S."/>
            <person name="Wortman J."/>
            <person name="Nusbaum C."/>
            <person name="Birren B."/>
        </authorList>
    </citation>
    <scope>NUCLEOTIDE SEQUENCE [LARGE SCALE GENOMIC DNA]</scope>
    <source>
        <strain evidence="2">APO3</strain>
    </source>
</reference>
<evidence type="ECO:0000313" key="15">
    <source>
        <dbReference type="Proteomes" id="UP000266239"/>
    </source>
</evidence>
<organism evidence="2">
    <name type="scientific">Aphanomyces astaci</name>
    <name type="common">Crayfish plague agent</name>
    <dbReference type="NCBI Taxonomy" id="112090"/>
    <lineage>
        <taxon>Eukaryota</taxon>
        <taxon>Sar</taxon>
        <taxon>Stramenopiles</taxon>
        <taxon>Oomycota</taxon>
        <taxon>Saprolegniomycetes</taxon>
        <taxon>Saprolegniales</taxon>
        <taxon>Verrucalvaceae</taxon>
        <taxon>Aphanomyces</taxon>
    </lineage>
</organism>
<feature type="domain" description="WRKY19-like zinc finger" evidence="1">
    <location>
        <begin position="199"/>
        <end position="221"/>
    </location>
</feature>
<evidence type="ECO:0000313" key="12">
    <source>
        <dbReference type="EMBL" id="RQM27077.1"/>
    </source>
</evidence>
<evidence type="ECO:0000313" key="3">
    <source>
        <dbReference type="EMBL" id="RHX98944.1"/>
    </source>
</evidence>
<dbReference type="EMBL" id="QUTD01002358">
    <property type="protein sequence ID" value="RHY76165.1"/>
    <property type="molecule type" value="Genomic_DNA"/>
</dbReference>
<name>W4FUF4_APHAT</name>
<dbReference type="Proteomes" id="UP000283543">
    <property type="component" value="Unassembled WGS sequence"/>
</dbReference>
<evidence type="ECO:0000313" key="17">
    <source>
        <dbReference type="Proteomes" id="UP000275652"/>
    </source>
</evidence>
<evidence type="ECO:0000313" key="20">
    <source>
        <dbReference type="Proteomes" id="UP000285430"/>
    </source>
</evidence>
<evidence type="ECO:0000313" key="9">
    <source>
        <dbReference type="EMBL" id="RHZ04190.1"/>
    </source>
</evidence>
<reference evidence="12 19" key="3">
    <citation type="submission" date="2018-07" db="EMBL/GenBank/DDBJ databases">
        <title>Annotation of Aphanomyces astaci genome assembly.</title>
        <authorList>
            <person name="Studholme D.J."/>
        </authorList>
    </citation>
    <scope>NUCLEOTIDE SEQUENCE [LARGE SCALE GENOMIC DNA]</scope>
    <source>
        <strain evidence="12">Pc</strain>
    </source>
</reference>
<protein>
    <recommendedName>
        <fullName evidence="1">WRKY19-like zinc finger domain-containing protein</fullName>
    </recommendedName>
</protein>
<dbReference type="EMBL" id="QUSZ01007758">
    <property type="protein sequence ID" value="RHY01643.1"/>
    <property type="molecule type" value="Genomic_DNA"/>
</dbReference>
<dbReference type="Proteomes" id="UP000285712">
    <property type="component" value="Unassembled WGS sequence"/>
</dbReference>
<evidence type="ECO:0000313" key="10">
    <source>
        <dbReference type="EMBL" id="RHZ39445.1"/>
    </source>
</evidence>
<dbReference type="PANTHER" id="PTHR31827">
    <property type="entry name" value="EMB|CAB89363.1"/>
    <property type="match status" value="1"/>
</dbReference>
<proteinExistence type="predicted"/>
<evidence type="ECO:0000313" key="21">
    <source>
        <dbReference type="Proteomes" id="UP000285712"/>
    </source>
</evidence>
<dbReference type="VEuPathDB" id="FungiDB:H257_13945"/>
<dbReference type="OrthoDB" id="77038at2759"/>
<dbReference type="EMBL" id="QUTB01011932">
    <property type="protein sequence ID" value="RHY36815.1"/>
    <property type="molecule type" value="Genomic_DNA"/>
</dbReference>
<dbReference type="Pfam" id="PF24906">
    <property type="entry name" value="Zf_WRKY19"/>
    <property type="match status" value="3"/>
</dbReference>
<feature type="domain" description="WRKY19-like zinc finger" evidence="1">
    <location>
        <begin position="222"/>
        <end position="245"/>
    </location>
</feature>
<evidence type="ECO:0000313" key="8">
    <source>
        <dbReference type="EMBL" id="RHY97708.1"/>
    </source>
</evidence>
<dbReference type="RefSeq" id="XP_009839949.1">
    <property type="nucleotide sequence ID" value="XM_009841647.1"/>
</dbReference>
<dbReference type="EMBL" id="QUTI01014555">
    <property type="protein sequence ID" value="RLO12034.1"/>
    <property type="molecule type" value="Genomic_DNA"/>
</dbReference>
<evidence type="ECO:0000313" key="7">
    <source>
        <dbReference type="EMBL" id="RHY77231.1"/>
    </source>
</evidence>
<sequence>MCRPFEIESRLNVSHLLPGFNVPQQQQQTLYAMPKPAAAMPFMLSSFKPPQFDVMTTGNSNFDSFEDLLDCSILDDDSDLHLNVGDEDFDPTELAILSKYVEDIPLDNADNNMKTEVHVMDQHPGMVTLNLLDDMSLDLNMLSDEDMLLTNMQLKAPIDMSMNTGAMMTSDPWTNQTSSCTSDDHHHDEEAAFPFKSRRFCSVDGCDKRSRSHGLCIAHGGGRRCAVDGCGKSSQGGNLCIKHGGGKRCQVDKCDKAAQSNLLCKMHGGGPRCLFANCHRSSQGGGFCRTHGGGKRCLFESCDKGTQRGDFCALHGGSRLCGVSGCMRNDRGGGFCATHGGGKRCSEEGCQKPCRRQGMCSTHLRLSGSA</sequence>
<dbReference type="Proteomes" id="UP000266643">
    <property type="component" value="Unassembled WGS sequence"/>
</dbReference>
<gene>
    <name evidence="12" type="ORF">B5M09_002259</name>
    <name evidence="3" type="ORF">DYB25_006658</name>
    <name evidence="10" type="ORF">DYB26_005603</name>
    <name evidence="11" type="ORF">DYB28_011433</name>
    <name evidence="6" type="ORF">DYB30_004315</name>
    <name evidence="5" type="ORF">DYB34_006119</name>
    <name evidence="8" type="ORF">DYB35_006722</name>
    <name evidence="4" type="ORF">DYB36_008949</name>
    <name evidence="9" type="ORF">DYB37_006493</name>
    <name evidence="7" type="ORF">DYB38_007027</name>
    <name evidence="2" type="ORF">H257_13945</name>
</gene>
<evidence type="ECO:0000313" key="5">
    <source>
        <dbReference type="EMBL" id="RHY36815.1"/>
    </source>
</evidence>
<evidence type="ECO:0000313" key="16">
    <source>
        <dbReference type="Proteomes" id="UP000266643"/>
    </source>
</evidence>
<evidence type="ECO:0000259" key="1">
    <source>
        <dbReference type="Pfam" id="PF24906"/>
    </source>
</evidence>
<reference evidence="11 17" key="2">
    <citation type="journal article" date="2018" name="J. Invertebr. Pathol.">
        <title>New genotyping method for the causative agent of crayfish plague (Aphanomyces astaci) based on whole genome data.</title>
        <authorList>
            <person name="Minardi D."/>
            <person name="Studholme D.J."/>
            <person name="van der Giezen M."/>
            <person name="Pretto T."/>
            <person name="Oidtmann B."/>
        </authorList>
    </citation>
    <scope>NUCLEOTIDE SEQUENCE [LARGE SCALE GENOMIC DNA]</scope>
    <source>
        <strain evidence="11 17">KB13</strain>
    </source>
</reference>
<evidence type="ECO:0000313" key="6">
    <source>
        <dbReference type="EMBL" id="RHY76165.1"/>
    </source>
</evidence>
<evidence type="ECO:0000313" key="22">
    <source>
        <dbReference type="Proteomes" id="UP000286510"/>
    </source>
</evidence>
<dbReference type="Proteomes" id="UP000275652">
    <property type="component" value="Unassembled WGS sequence"/>
</dbReference>
<dbReference type="STRING" id="112090.W4FUF4"/>
<reference evidence="13 14" key="4">
    <citation type="submission" date="2018-08" db="EMBL/GenBank/DDBJ databases">
        <title>Aphanomyces genome sequencing and annotation.</title>
        <authorList>
            <person name="Minardi D."/>
            <person name="Oidtmann B."/>
            <person name="Van Der Giezen M."/>
            <person name="Studholme D.J."/>
        </authorList>
    </citation>
    <scope>NUCLEOTIDE SEQUENCE [LARGE SCALE GENOMIC DNA]</scope>
    <source>
        <strain evidence="6 16">D2</strain>
        <strain evidence="9 20">Da</strain>
        <strain evidence="10 22">FDL457</strain>
        <strain evidence="4 13">Kv</strain>
        <strain evidence="7 14">SA</strain>
        <strain evidence="5 18">Si</strain>
        <strain evidence="8 21">Sv</strain>
        <strain evidence="3 15">Yx</strain>
    </source>
</reference>
<dbReference type="Proteomes" id="UP000265427">
    <property type="component" value="Unassembled WGS sequence"/>
</dbReference>
<dbReference type="Proteomes" id="UP000285430">
    <property type="component" value="Unassembled WGS sequence"/>
</dbReference>
<dbReference type="EMBL" id="MZMZ02002157">
    <property type="protein sequence ID" value="RQM27077.1"/>
    <property type="molecule type" value="Genomic_DNA"/>
</dbReference>
<dbReference type="EMBL" id="QUTG01002080">
    <property type="protein sequence ID" value="RHY97708.1"/>
    <property type="molecule type" value="Genomic_DNA"/>
</dbReference>
<keyword evidence="19" id="KW-1185">Reference proteome</keyword>
<evidence type="ECO:0000313" key="4">
    <source>
        <dbReference type="EMBL" id="RHY01643.1"/>
    </source>
</evidence>
<dbReference type="Proteomes" id="UP000265716">
    <property type="component" value="Unassembled WGS sequence"/>
</dbReference>
<dbReference type="InterPro" id="IPR056866">
    <property type="entry name" value="Znf_WRKY19"/>
</dbReference>
<dbReference type="Proteomes" id="UP000266239">
    <property type="component" value="Unassembled WGS sequence"/>
</dbReference>
<evidence type="ECO:0000313" key="19">
    <source>
        <dbReference type="Proteomes" id="UP000284702"/>
    </source>
</evidence>
<dbReference type="GeneID" id="20815941"/>
<evidence type="ECO:0000313" key="18">
    <source>
        <dbReference type="Proteomes" id="UP000283543"/>
    </source>
</evidence>
<evidence type="ECO:0000313" key="13">
    <source>
        <dbReference type="Proteomes" id="UP000265427"/>
    </source>
</evidence>
<evidence type="ECO:0000313" key="11">
    <source>
        <dbReference type="EMBL" id="RLO12034.1"/>
    </source>
</evidence>
<evidence type="ECO:0000313" key="2">
    <source>
        <dbReference type="EMBL" id="ETV70566.1"/>
    </source>
</evidence>
<dbReference type="Proteomes" id="UP000286510">
    <property type="component" value="Unassembled WGS sequence"/>
</dbReference>
<dbReference type="Proteomes" id="UP000284702">
    <property type="component" value="Unassembled WGS sequence"/>
</dbReference>
<dbReference type="EMBL" id="QUTA01010997">
    <property type="protein sequence ID" value="RHX98944.1"/>
    <property type="molecule type" value="Genomic_DNA"/>
</dbReference>
<evidence type="ECO:0000313" key="14">
    <source>
        <dbReference type="Proteomes" id="UP000265716"/>
    </source>
</evidence>
<accession>W4FUF4</accession>
<dbReference type="AlphaFoldDB" id="W4FUF4"/>
<feature type="domain" description="WRKY19-like zinc finger" evidence="1">
    <location>
        <begin position="246"/>
        <end position="269"/>
    </location>
</feature>